<evidence type="ECO:0000256" key="4">
    <source>
        <dbReference type="SAM" id="SignalP"/>
    </source>
</evidence>
<name>A0A2A4MQT9_9GAMM</name>
<dbReference type="EMBL" id="NVQR01000045">
    <property type="protein sequence ID" value="PCH62107.1"/>
    <property type="molecule type" value="Genomic_DNA"/>
</dbReference>
<comment type="caution">
    <text evidence="6">The sequence shown here is derived from an EMBL/GenBank/DDBJ whole genome shotgun (WGS) entry which is preliminary data.</text>
</comment>
<dbReference type="Gene3D" id="2.60.120.200">
    <property type="match status" value="1"/>
</dbReference>
<proteinExistence type="predicted"/>
<feature type="signal peptide" evidence="4">
    <location>
        <begin position="1"/>
        <end position="22"/>
    </location>
</feature>
<feature type="region of interest" description="Disordered" evidence="3">
    <location>
        <begin position="260"/>
        <end position="280"/>
    </location>
</feature>
<sequence length="659" mass="70400">MHKIYTLLCLTPLVLTLQIAHADTVKVLEWNISGNELSGNSTNQAEAGTIFTSEDADIIALQETSRGAADIANLLSDNYDQIAAVDGQEIWLRKGERFVVDSSGEWAGSCNGMSLRGASATISDLNSNSKLYLYSAHFCVPDTFGGSVDTLPDISNEDQQEHLCNIITDMEANASLGTVIVAADFNNINIPEGESLISFLQGTGTLNAGFCNASAISLIDIANIDVTHILGNGDASRYSDAATSRPNFGQHGYAVTSVELSDTQTPSEPPTTVGSDGRDSSATITGSFVIEGSDDTVSSVSDTDHVTITGNIIPEQDHVNRSGDLYVVLSYEGQLFYKDSVGGFIAWDGEAASLAVYAENINLDSNIIIDVISGQLLGLNGTLAIHYAYSVDGIIYYNITPASLQISASVTQASNDRSSALIFDGIDDRVTIPYNDNFPTEVFTASAWINLSAPARRAAIIARGEDDNSFNLSWQLYVSSAGNLEVMLEDSREVNYCYPLNDCVSQGSCTLADQMVADSSWHHVAVSRDSANTLRFYIDGQARSFCEGTGIPSSNNFQDMSIGATFGTIGPPPDGVEPPTWFFQGSIDDAAVFNTALSAEQILSLYNNGVDINQGDLVATWSFDTDTSQNIPDLSAMENHGYLGASPEVDSADPIRSNL</sequence>
<dbReference type="AlphaFoldDB" id="A0A2A4MQT9"/>
<dbReference type="InterPro" id="IPR013320">
    <property type="entry name" value="ConA-like_dom_sf"/>
</dbReference>
<dbReference type="InterPro" id="IPR036691">
    <property type="entry name" value="Endo/exonu/phosph_ase_sf"/>
</dbReference>
<protein>
    <recommendedName>
        <fullName evidence="5">LamG-like jellyroll fold domain-containing protein</fullName>
    </recommendedName>
</protein>
<gene>
    <name evidence="6" type="ORF">COC19_03365</name>
</gene>
<organism evidence="6 7">
    <name type="scientific">SAR86 cluster bacterium</name>
    <dbReference type="NCBI Taxonomy" id="2030880"/>
    <lineage>
        <taxon>Bacteria</taxon>
        <taxon>Pseudomonadati</taxon>
        <taxon>Pseudomonadota</taxon>
        <taxon>Gammaproteobacteria</taxon>
        <taxon>SAR86 cluster</taxon>
    </lineage>
</organism>
<evidence type="ECO:0000259" key="5">
    <source>
        <dbReference type="SMART" id="SM00560"/>
    </source>
</evidence>
<dbReference type="Pfam" id="PF13385">
    <property type="entry name" value="Laminin_G_3"/>
    <property type="match status" value="1"/>
</dbReference>
<feature type="domain" description="LamG-like jellyroll fold" evidence="5">
    <location>
        <begin position="441"/>
        <end position="600"/>
    </location>
</feature>
<keyword evidence="2" id="KW-1015">Disulfide bond</keyword>
<evidence type="ECO:0000256" key="2">
    <source>
        <dbReference type="ARBA" id="ARBA00023157"/>
    </source>
</evidence>
<evidence type="ECO:0000313" key="7">
    <source>
        <dbReference type="Proteomes" id="UP000218172"/>
    </source>
</evidence>
<dbReference type="InterPro" id="IPR006558">
    <property type="entry name" value="LamG-like"/>
</dbReference>
<dbReference type="SUPFAM" id="SSF56219">
    <property type="entry name" value="DNase I-like"/>
    <property type="match status" value="1"/>
</dbReference>
<feature type="chain" id="PRO_5012472416" description="LamG-like jellyroll fold domain-containing protein" evidence="4">
    <location>
        <begin position="23"/>
        <end position="659"/>
    </location>
</feature>
<evidence type="ECO:0000313" key="6">
    <source>
        <dbReference type="EMBL" id="PCH62107.1"/>
    </source>
</evidence>
<evidence type="ECO:0000256" key="1">
    <source>
        <dbReference type="ARBA" id="ARBA00022729"/>
    </source>
</evidence>
<keyword evidence="1 4" id="KW-0732">Signal</keyword>
<dbReference type="SUPFAM" id="SSF49899">
    <property type="entry name" value="Concanavalin A-like lectins/glucanases"/>
    <property type="match status" value="1"/>
</dbReference>
<evidence type="ECO:0000256" key="3">
    <source>
        <dbReference type="SAM" id="MobiDB-lite"/>
    </source>
</evidence>
<dbReference type="SMART" id="SM00560">
    <property type="entry name" value="LamGL"/>
    <property type="match status" value="1"/>
</dbReference>
<reference evidence="7" key="1">
    <citation type="submission" date="2017-08" db="EMBL/GenBank/DDBJ databases">
        <title>A dynamic microbial community with high functional redundancy inhabits the cold, oxic subseafloor aquifer.</title>
        <authorList>
            <person name="Tully B.J."/>
            <person name="Wheat C.G."/>
            <person name="Glazer B.T."/>
            <person name="Huber J.A."/>
        </authorList>
    </citation>
    <scope>NUCLEOTIDE SEQUENCE [LARGE SCALE GENOMIC DNA]</scope>
</reference>
<dbReference type="Gene3D" id="3.60.10.10">
    <property type="entry name" value="Endonuclease/exonuclease/phosphatase"/>
    <property type="match status" value="1"/>
</dbReference>
<accession>A0A2A4MQT9</accession>
<dbReference type="Proteomes" id="UP000218172">
    <property type="component" value="Unassembled WGS sequence"/>
</dbReference>